<feature type="compositionally biased region" description="Polar residues" evidence="10">
    <location>
        <begin position="592"/>
        <end position="609"/>
    </location>
</feature>
<keyword evidence="4 9" id="KW-0805">Transcription regulation</keyword>
<feature type="domain" description="Mediator complex subunit Med1" evidence="11">
    <location>
        <begin position="90"/>
        <end position="455"/>
    </location>
</feature>
<organism evidence="12 13">
    <name type="scientific">Clupea harengus</name>
    <name type="common">Atlantic herring</name>
    <dbReference type="NCBI Taxonomy" id="7950"/>
    <lineage>
        <taxon>Eukaryota</taxon>
        <taxon>Metazoa</taxon>
        <taxon>Chordata</taxon>
        <taxon>Craniata</taxon>
        <taxon>Vertebrata</taxon>
        <taxon>Euteleostomi</taxon>
        <taxon>Actinopterygii</taxon>
        <taxon>Neopterygii</taxon>
        <taxon>Teleostei</taxon>
        <taxon>Clupei</taxon>
        <taxon>Clupeiformes</taxon>
        <taxon>Clupeoidei</taxon>
        <taxon>Clupeidae</taxon>
        <taxon>Clupea</taxon>
    </lineage>
</organism>
<keyword evidence="6 9" id="KW-0804">Transcription</keyword>
<keyword evidence="5 9" id="KW-0010">Activator</keyword>
<dbReference type="PANTHER" id="PTHR12881">
    <property type="entry name" value="MEDIATOR OF RNA POLYMERASE II TRANSCRIPTION SUBUNIT 1"/>
    <property type="match status" value="1"/>
</dbReference>
<evidence type="ECO:0000313" key="13">
    <source>
        <dbReference type="RefSeq" id="XP_042566177.1"/>
    </source>
</evidence>
<evidence type="ECO:0000256" key="2">
    <source>
        <dbReference type="ARBA" id="ARBA00006210"/>
    </source>
</evidence>
<dbReference type="GeneID" id="105894744"/>
<dbReference type="OrthoDB" id="2281547at2759"/>
<dbReference type="AlphaFoldDB" id="A0A8M1KQM2"/>
<keyword evidence="12" id="KW-1185">Reference proteome</keyword>
<evidence type="ECO:0000256" key="4">
    <source>
        <dbReference type="ARBA" id="ARBA00023015"/>
    </source>
</evidence>
<evidence type="ECO:0000256" key="3">
    <source>
        <dbReference type="ARBA" id="ARBA00020612"/>
    </source>
</evidence>
<name>A0A8M1KQM2_CLUHA</name>
<dbReference type="GO" id="GO:0042974">
    <property type="term" value="F:nuclear retinoic acid receptor binding"/>
    <property type="evidence" value="ECO:0007669"/>
    <property type="project" value="TreeGrafter"/>
</dbReference>
<comment type="subcellular location">
    <subcellularLocation>
        <location evidence="1 9">Nucleus</location>
    </subcellularLocation>
</comment>
<dbReference type="InterPro" id="IPR051999">
    <property type="entry name" value="Mediator_complex_subunit_1"/>
</dbReference>
<evidence type="ECO:0000313" key="12">
    <source>
        <dbReference type="Proteomes" id="UP000515152"/>
    </source>
</evidence>
<dbReference type="GO" id="GO:0016592">
    <property type="term" value="C:mediator complex"/>
    <property type="evidence" value="ECO:0007669"/>
    <property type="project" value="InterPro"/>
</dbReference>
<gene>
    <name evidence="13" type="primary">LOC105894744</name>
</gene>
<dbReference type="Proteomes" id="UP000515152">
    <property type="component" value="Chromosome 17"/>
</dbReference>
<dbReference type="GO" id="GO:0003712">
    <property type="term" value="F:transcription coregulator activity"/>
    <property type="evidence" value="ECO:0007669"/>
    <property type="project" value="InterPro"/>
</dbReference>
<dbReference type="Pfam" id="PF10744">
    <property type="entry name" value="Med1"/>
    <property type="match status" value="1"/>
</dbReference>
<keyword evidence="7 9" id="KW-0539">Nucleus</keyword>
<proteinExistence type="inferred from homology"/>
<dbReference type="InterPro" id="IPR019680">
    <property type="entry name" value="Mediator_Med1"/>
</dbReference>
<evidence type="ECO:0000256" key="7">
    <source>
        <dbReference type="ARBA" id="ARBA00023242"/>
    </source>
</evidence>
<accession>A0A8M1KQM2</accession>
<evidence type="ECO:0000256" key="8">
    <source>
        <dbReference type="ARBA" id="ARBA00031254"/>
    </source>
</evidence>
<feature type="compositionally biased region" description="Polar residues" evidence="10">
    <location>
        <begin position="626"/>
        <end position="639"/>
    </location>
</feature>
<sequence length="650" mass="70439">MFCHLYIQRVKDAQGVPVGTIHRSVHVFSFSGVVVVNTICVAVGAGGKSLVDDLTTKYAEKPWKETFQLVRRCMGRSNPDPKSSKLLSGCLQRLQKALNVSSLSTMVSRLEIIAKQRGLGSHLSPTETACYLTADLFYLEVLLKPDGGVEDVKVALHGEPPLSSALLLQLLSMTCICLSRQKKFEDFSAKLCDLSSLYNIPGDNDAKIKVCTALQFMEKDLVTISHLPRSLRENDVYIDTVLNGRVGKIVPSGPGTPMKIQYSISPSDMLLQRHGADIEGLTRDAFVMLGSRGSTHRLQLASLIPSPPQTDALGFPLFSPITEVASESLQACFTLKLKPPLAICSSVIRRMEQTTDVKPEADQQRVPLLQLLMRTTLGEQGFQESWDPGEEANFTVALPGNQVHGYVLSGPAWSGGSWEGALIDTIPFTHPAHVPSLLELLRHQSALNILLASCITGPKHCPGASYDLYCEVLPVSDSSVSVTFFLPGTSSLAVLLVTVMHLCQVRCQLFAPLLVDAAMNDYISRVTTRCMSIPITMRAIYKSLTSPLFSDASGTTTAPGVCTSPHEVNTAASSMVHHSLHPAPDLHAGSSEMESTTGEFLGPTPQNSAQEEEEEEEEEDPAAMYTSPSCYVMSVSSPQEVREVPASPPT</sequence>
<comment type="similarity">
    <text evidence="2 9">Belongs to the Mediator complex subunit 1 family.</text>
</comment>
<evidence type="ECO:0000256" key="10">
    <source>
        <dbReference type="SAM" id="MobiDB-lite"/>
    </source>
</evidence>
<comment type="function">
    <text evidence="9">Component of the Mediator complex, a coactivator involved in the regulated transcription of nearly all RNA polymerase II-dependent genes. Mediator functions as a bridge to convey information from gene-specific regulatory proteins to the basal RNA polymerase II transcription machinery. Mediator is recruited to promoters by direct interactions with regulatory proteins and serves as a scaffold for the assembly of a functional preinitiation complex with RNA polymerase II and the general transcription factors.</text>
</comment>
<evidence type="ECO:0000256" key="9">
    <source>
        <dbReference type="RuleBase" id="RU364059"/>
    </source>
</evidence>
<dbReference type="GO" id="GO:0042809">
    <property type="term" value="F:nuclear vitamin D receptor binding"/>
    <property type="evidence" value="ECO:0007669"/>
    <property type="project" value="TreeGrafter"/>
</dbReference>
<dbReference type="GO" id="GO:0045944">
    <property type="term" value="P:positive regulation of transcription by RNA polymerase II"/>
    <property type="evidence" value="ECO:0007669"/>
    <property type="project" value="UniProtKB-ARBA"/>
</dbReference>
<feature type="compositionally biased region" description="Acidic residues" evidence="10">
    <location>
        <begin position="610"/>
        <end position="621"/>
    </location>
</feature>
<evidence type="ECO:0000259" key="11">
    <source>
        <dbReference type="Pfam" id="PF10744"/>
    </source>
</evidence>
<evidence type="ECO:0000256" key="1">
    <source>
        <dbReference type="ARBA" id="ARBA00004123"/>
    </source>
</evidence>
<reference evidence="13" key="1">
    <citation type="submission" date="2025-08" db="UniProtKB">
        <authorList>
            <consortium name="RefSeq"/>
        </authorList>
    </citation>
    <scope>IDENTIFICATION</scope>
</reference>
<evidence type="ECO:0000256" key="6">
    <source>
        <dbReference type="ARBA" id="ARBA00023163"/>
    </source>
</evidence>
<evidence type="ECO:0000256" key="5">
    <source>
        <dbReference type="ARBA" id="ARBA00023159"/>
    </source>
</evidence>
<dbReference type="GO" id="GO:0046966">
    <property type="term" value="F:nuclear thyroid hormone receptor binding"/>
    <property type="evidence" value="ECO:0007669"/>
    <property type="project" value="TreeGrafter"/>
</dbReference>
<dbReference type="RefSeq" id="XP_042566177.1">
    <property type="nucleotide sequence ID" value="XM_042710243.1"/>
</dbReference>
<dbReference type="GO" id="GO:0097067">
    <property type="term" value="P:cellular response to thyroid hormone stimulus"/>
    <property type="evidence" value="ECO:0007669"/>
    <property type="project" value="TreeGrafter"/>
</dbReference>
<protein>
    <recommendedName>
        <fullName evidence="3 9">Mediator of RNA polymerase II transcription subunit 1</fullName>
    </recommendedName>
    <alternativeName>
        <fullName evidence="8 9">Mediator complex subunit 1</fullName>
    </alternativeName>
</protein>
<dbReference type="PANTHER" id="PTHR12881:SF4">
    <property type="entry name" value="MEDIATOR OF RNA POLYMERASE II TRANSCRIPTION SUBUNIT 1"/>
    <property type="match status" value="1"/>
</dbReference>
<feature type="region of interest" description="Disordered" evidence="10">
    <location>
        <begin position="580"/>
        <end position="650"/>
    </location>
</feature>